<dbReference type="EMBL" id="VWPK01000007">
    <property type="protein sequence ID" value="KAA5613227.1"/>
    <property type="molecule type" value="Genomic_DNA"/>
</dbReference>
<dbReference type="SUPFAM" id="SSF103473">
    <property type="entry name" value="MFS general substrate transporter"/>
    <property type="match status" value="1"/>
</dbReference>
<evidence type="ECO:0000256" key="6">
    <source>
        <dbReference type="ARBA" id="ARBA00022989"/>
    </source>
</evidence>
<dbReference type="Pfam" id="PF12832">
    <property type="entry name" value="MFS_1_like"/>
    <property type="match status" value="1"/>
</dbReference>
<dbReference type="GO" id="GO:0015528">
    <property type="term" value="F:lactose:proton symporter activity"/>
    <property type="evidence" value="ECO:0007669"/>
    <property type="project" value="TreeGrafter"/>
</dbReference>
<evidence type="ECO:0000259" key="9">
    <source>
        <dbReference type="Pfam" id="PF12832"/>
    </source>
</evidence>
<keyword evidence="2" id="KW-0813">Transport</keyword>
<feature type="domain" description="Major facilitator superfamily associated" evidence="9">
    <location>
        <begin position="5"/>
        <end position="352"/>
    </location>
</feature>
<proteinExistence type="predicted"/>
<comment type="caution">
    <text evidence="10">The sequence shown here is derived from an EMBL/GenBank/DDBJ whole genome shotgun (WGS) entry which is preliminary data.</text>
</comment>
<comment type="subcellular location">
    <subcellularLocation>
        <location evidence="1">Cell inner membrane</location>
        <topology evidence="1">Multi-pass membrane protein</topology>
    </subcellularLocation>
</comment>
<protein>
    <submittedName>
        <fullName evidence="10">MFS transporter</fullName>
    </submittedName>
</protein>
<keyword evidence="4" id="KW-0997">Cell inner membrane</keyword>
<keyword evidence="6 8" id="KW-1133">Transmembrane helix</keyword>
<feature type="transmembrane region" description="Helical" evidence="8">
    <location>
        <begin position="159"/>
        <end position="178"/>
    </location>
</feature>
<feature type="transmembrane region" description="Helical" evidence="8">
    <location>
        <begin position="199"/>
        <end position="220"/>
    </location>
</feature>
<keyword evidence="5 8" id="KW-0812">Transmembrane</keyword>
<feature type="transmembrane region" description="Helical" evidence="8">
    <location>
        <begin position="133"/>
        <end position="153"/>
    </location>
</feature>
<dbReference type="GO" id="GO:0005886">
    <property type="term" value="C:plasma membrane"/>
    <property type="evidence" value="ECO:0007669"/>
    <property type="project" value="UniProtKB-SubCell"/>
</dbReference>
<dbReference type="PANTHER" id="PTHR23522">
    <property type="entry name" value="BLL5896 PROTEIN"/>
    <property type="match status" value="1"/>
</dbReference>
<dbReference type="Proteomes" id="UP000325255">
    <property type="component" value="Unassembled WGS sequence"/>
</dbReference>
<gene>
    <name evidence="10" type="ORF">F1189_05900</name>
</gene>
<evidence type="ECO:0000256" key="2">
    <source>
        <dbReference type="ARBA" id="ARBA00022448"/>
    </source>
</evidence>
<dbReference type="Gene3D" id="1.20.1250.20">
    <property type="entry name" value="MFS general substrate transporter like domains"/>
    <property type="match status" value="2"/>
</dbReference>
<dbReference type="GO" id="GO:0030395">
    <property type="term" value="F:lactose binding"/>
    <property type="evidence" value="ECO:0007669"/>
    <property type="project" value="TreeGrafter"/>
</dbReference>
<name>A0A5M6IZG8_9PROT</name>
<feature type="transmembrane region" description="Helical" evidence="8">
    <location>
        <begin position="325"/>
        <end position="346"/>
    </location>
</feature>
<keyword evidence="7 8" id="KW-0472">Membrane</keyword>
<evidence type="ECO:0000256" key="4">
    <source>
        <dbReference type="ARBA" id="ARBA00022519"/>
    </source>
</evidence>
<accession>A0A5M6IZG8</accession>
<sequence>MSARLSTALFLTAMFAAAGVSMAFLPLWLVACGLTPAAVAQVLGLAAILRLAATPAWGWLADRVGSLRLVLVLAAAGSTAATLGWLPARGFEAVLAVTLLQGFAAAALLPLMDTLCMALAREGRVEYGRIRSAGSAAFMAATALAGPVVAAAGPVAAPMLMAVCYALATAIGPFLPGTRAVPKVPGPAGGVRLLRHRPFLLTIAASALIQGSHAAYYALSTLHWRAQGLSDTAIGLLWAEGVVVETALFFWSRRLTGRIGPAGLTALAGGAALLRWTVTGLTTELAALVAVQALHAATYGLQHLSAMRMLGETVPPDRAATAQTLHAALGNVAPIGLLMWVCGILYDESGRVFLAMAVLGGAGLLLAPLLRSGQGDEVLQQPSRMRR</sequence>
<dbReference type="InterPro" id="IPR026032">
    <property type="entry name" value="HcaT-like"/>
</dbReference>
<organism evidence="10 11">
    <name type="scientific">Rhodovastum atsumiense</name>
    <dbReference type="NCBI Taxonomy" id="504468"/>
    <lineage>
        <taxon>Bacteria</taxon>
        <taxon>Pseudomonadati</taxon>
        <taxon>Pseudomonadota</taxon>
        <taxon>Alphaproteobacteria</taxon>
        <taxon>Acetobacterales</taxon>
        <taxon>Acetobacteraceae</taxon>
        <taxon>Rhodovastum</taxon>
    </lineage>
</organism>
<evidence type="ECO:0000256" key="3">
    <source>
        <dbReference type="ARBA" id="ARBA00022475"/>
    </source>
</evidence>
<keyword evidence="3" id="KW-1003">Cell membrane</keyword>
<feature type="transmembrane region" description="Helical" evidence="8">
    <location>
        <begin position="93"/>
        <end position="112"/>
    </location>
</feature>
<dbReference type="PIRSF" id="PIRSF004925">
    <property type="entry name" value="HcaT"/>
    <property type="match status" value="1"/>
</dbReference>
<dbReference type="PANTHER" id="PTHR23522:SF10">
    <property type="entry name" value="3-PHENYLPROPIONIC ACID TRANSPORTER-RELATED"/>
    <property type="match status" value="1"/>
</dbReference>
<dbReference type="RefSeq" id="WP_150039710.1">
    <property type="nucleotide sequence ID" value="NZ_OW485601.1"/>
</dbReference>
<feature type="transmembrane region" description="Helical" evidence="8">
    <location>
        <begin position="232"/>
        <end position="252"/>
    </location>
</feature>
<reference evidence="10 11" key="1">
    <citation type="submission" date="2019-09" db="EMBL/GenBank/DDBJ databases">
        <title>Genome sequence of Rhodovastum atsumiense, a diverse member of the Acetobacteraceae family of non-sulfur purple photosynthetic bacteria.</title>
        <authorList>
            <person name="Meyer T."/>
            <person name="Kyndt J."/>
        </authorList>
    </citation>
    <scope>NUCLEOTIDE SEQUENCE [LARGE SCALE GENOMIC DNA]</scope>
    <source>
        <strain evidence="10 11">DSM 21279</strain>
    </source>
</reference>
<evidence type="ECO:0000256" key="7">
    <source>
        <dbReference type="ARBA" id="ARBA00023136"/>
    </source>
</evidence>
<dbReference type="AlphaFoldDB" id="A0A5M6IZG8"/>
<evidence type="ECO:0000256" key="5">
    <source>
        <dbReference type="ARBA" id="ARBA00022692"/>
    </source>
</evidence>
<dbReference type="InterPro" id="IPR024989">
    <property type="entry name" value="MFS_assoc_dom"/>
</dbReference>
<dbReference type="OrthoDB" id="9150135at2"/>
<feature type="transmembrane region" description="Helical" evidence="8">
    <location>
        <begin position="39"/>
        <end position="60"/>
    </location>
</feature>
<keyword evidence="11" id="KW-1185">Reference proteome</keyword>
<dbReference type="InterPro" id="IPR036259">
    <property type="entry name" value="MFS_trans_sf"/>
</dbReference>
<dbReference type="NCBIfam" id="NF037955">
    <property type="entry name" value="mfs"/>
    <property type="match status" value="1"/>
</dbReference>
<dbReference type="PROSITE" id="PS51257">
    <property type="entry name" value="PROKAR_LIPOPROTEIN"/>
    <property type="match status" value="1"/>
</dbReference>
<evidence type="ECO:0000313" key="10">
    <source>
        <dbReference type="EMBL" id="KAA5613227.1"/>
    </source>
</evidence>
<feature type="transmembrane region" description="Helical" evidence="8">
    <location>
        <begin position="352"/>
        <end position="370"/>
    </location>
</feature>
<evidence type="ECO:0000313" key="11">
    <source>
        <dbReference type="Proteomes" id="UP000325255"/>
    </source>
</evidence>
<feature type="transmembrane region" description="Helical" evidence="8">
    <location>
        <begin position="67"/>
        <end position="87"/>
    </location>
</feature>
<evidence type="ECO:0000256" key="1">
    <source>
        <dbReference type="ARBA" id="ARBA00004429"/>
    </source>
</evidence>
<evidence type="ECO:0000256" key="8">
    <source>
        <dbReference type="SAM" id="Phobius"/>
    </source>
</evidence>